<dbReference type="InterPro" id="IPR036047">
    <property type="entry name" value="F-box-like_dom_sf"/>
</dbReference>
<dbReference type="AlphaFoldDB" id="A0A165LIE0"/>
<protein>
    <recommendedName>
        <fullName evidence="1">F-box domain-containing protein</fullName>
    </recommendedName>
</protein>
<keyword evidence="3" id="KW-1185">Reference proteome</keyword>
<dbReference type="Pfam" id="PF00646">
    <property type="entry name" value="F-box"/>
    <property type="match status" value="1"/>
</dbReference>
<proteinExistence type="predicted"/>
<feature type="domain" description="F-box" evidence="1">
    <location>
        <begin position="67"/>
        <end position="114"/>
    </location>
</feature>
<dbReference type="SUPFAM" id="SSF81383">
    <property type="entry name" value="F-box domain"/>
    <property type="match status" value="1"/>
</dbReference>
<dbReference type="EMBL" id="KV425925">
    <property type="protein sequence ID" value="KZV97884.1"/>
    <property type="molecule type" value="Genomic_DNA"/>
</dbReference>
<name>A0A165LIE0_EXIGL</name>
<dbReference type="InParanoid" id="A0A165LIE0"/>
<dbReference type="InterPro" id="IPR001810">
    <property type="entry name" value="F-box_dom"/>
</dbReference>
<gene>
    <name evidence="2" type="ORF">EXIGLDRAFT_832626</name>
</gene>
<evidence type="ECO:0000313" key="2">
    <source>
        <dbReference type="EMBL" id="KZV97884.1"/>
    </source>
</evidence>
<reference evidence="2 3" key="1">
    <citation type="journal article" date="2016" name="Mol. Biol. Evol.">
        <title>Comparative Genomics of Early-Diverging Mushroom-Forming Fungi Provides Insights into the Origins of Lignocellulose Decay Capabilities.</title>
        <authorList>
            <person name="Nagy L.G."/>
            <person name="Riley R."/>
            <person name="Tritt A."/>
            <person name="Adam C."/>
            <person name="Daum C."/>
            <person name="Floudas D."/>
            <person name="Sun H."/>
            <person name="Yadav J.S."/>
            <person name="Pangilinan J."/>
            <person name="Larsson K.H."/>
            <person name="Matsuura K."/>
            <person name="Barry K."/>
            <person name="Labutti K."/>
            <person name="Kuo R."/>
            <person name="Ohm R.A."/>
            <person name="Bhattacharya S.S."/>
            <person name="Shirouzu T."/>
            <person name="Yoshinaga Y."/>
            <person name="Martin F.M."/>
            <person name="Grigoriev I.V."/>
            <person name="Hibbett D.S."/>
        </authorList>
    </citation>
    <scope>NUCLEOTIDE SEQUENCE [LARGE SCALE GENOMIC DNA]</scope>
    <source>
        <strain evidence="2 3">HHB12029</strain>
    </source>
</reference>
<organism evidence="2 3">
    <name type="scientific">Exidia glandulosa HHB12029</name>
    <dbReference type="NCBI Taxonomy" id="1314781"/>
    <lineage>
        <taxon>Eukaryota</taxon>
        <taxon>Fungi</taxon>
        <taxon>Dikarya</taxon>
        <taxon>Basidiomycota</taxon>
        <taxon>Agaricomycotina</taxon>
        <taxon>Agaricomycetes</taxon>
        <taxon>Auriculariales</taxon>
        <taxon>Exidiaceae</taxon>
        <taxon>Exidia</taxon>
    </lineage>
</organism>
<evidence type="ECO:0000259" key="1">
    <source>
        <dbReference type="PROSITE" id="PS50181"/>
    </source>
</evidence>
<dbReference type="Gene3D" id="1.20.1280.50">
    <property type="match status" value="1"/>
</dbReference>
<accession>A0A165LIE0</accession>
<evidence type="ECO:0000313" key="3">
    <source>
        <dbReference type="Proteomes" id="UP000077266"/>
    </source>
</evidence>
<sequence length="635" mass="70224">MSAQSTNPHTTLHRAAERTAVLVRTYASRQDWNAANDAQAAAHHVLRRTLISYICLVRKSWEDDRPSASLEHLPPKALERILHYLPLRSRLSLSNTCRHVRASMLAMAQLWSKVRMGPTPQVLYVHGTLDAARMPRQALWLGVRNLLRRGTVLPTRLSASFDPLCLRDASTMACLRSFLHDTTTVRLQPYTAEPVPLWIDPDVHYDGMGPPSSDAWSLFTTGLSTPAPRLESLEIIIPKSPTKTSWEDTMPLLLSGTTLGGTPGQLRSCHLNGVTLTGVLVSFSALTTFDYQPNPDTLSIEAILCILHDMPCLETLGLNASFKFEEAAEAVLESTSPIVHQHLARIALAVSRQRPMRGLPDNLAAVVAFFRIVCAKPDVAIVMDVRMGTDGPTFSSRYSLPKGFIDFPEEFVLGHRLTILRETNLTILACHRSMIRAAMPTNTMSFGNIVRLVIGEFRRPEVTVLSGNVPRLRSLCITLVTTVEPPATYRPHEEPNLFTSAALQPALDCPALEDVELAGESPLGFPFTLKCVISLADVCHFVRTGLRFAAPRLRTLALSGVSATTDPDPVAAFLAFQQLADDVSLREATSPEMRRLETLHDQRNFGRVWAPSHVFATKPLVDSRATDRFYALGWL</sequence>
<dbReference type="PROSITE" id="PS50181">
    <property type="entry name" value="FBOX"/>
    <property type="match status" value="1"/>
</dbReference>
<dbReference type="Proteomes" id="UP000077266">
    <property type="component" value="Unassembled WGS sequence"/>
</dbReference>